<dbReference type="HAMAP" id="MF_00112">
    <property type="entry name" value="GGGP_HepGP_synthase"/>
    <property type="match status" value="1"/>
</dbReference>
<proteinExistence type="inferred from homology"/>
<sequence length="232" mass="25860">MYDYTQWNHIFKLDPNKDITDEELELICESGTDAILVGGTDGVTLDDTLSLLVRIRRYAVPCILEVSNLEAVTPGYDFYFIPTVLNSTDPKWIVGMHQQAMKEFGHLIHAEELVMEGYCILNKNCKAAELTKSDTDLSIEDIVAYAEVAETLLKLPIFYLEYSGTFGPIEVVEEVSKVVSQTKLFYGGGISTQKQAEEVSQYADTIVVGNIIYENLQEALLTVKAVKKGATK</sequence>
<comment type="pathway">
    <text evidence="10">Membrane lipid metabolism; glycerophospholipid metabolism.</text>
</comment>
<dbReference type="GO" id="GO:0046474">
    <property type="term" value="P:glycerophospholipid biosynthetic process"/>
    <property type="evidence" value="ECO:0007669"/>
    <property type="project" value="UniProtKB-UniRule"/>
</dbReference>
<evidence type="ECO:0000256" key="2">
    <source>
        <dbReference type="ARBA" id="ARBA00022679"/>
    </source>
</evidence>
<feature type="binding site" evidence="10">
    <location>
        <position position="40"/>
    </location>
    <ligand>
        <name>Mg(2+)</name>
        <dbReference type="ChEBI" id="CHEBI:18420"/>
    </ligand>
</feature>
<comment type="caution">
    <text evidence="10">Lacks conserved residue(s) required for the propagation of feature annotation.</text>
</comment>
<dbReference type="FunFam" id="3.20.20.390:FF:000001">
    <property type="entry name" value="Heptaprenylglyceryl phosphate synthase"/>
    <property type="match status" value="1"/>
</dbReference>
<dbReference type="EC" id="2.5.1.n9" evidence="9 10"/>
<dbReference type="UniPathway" id="UPA00940"/>
<comment type="function">
    <text evidence="10">Prenyltransferase that catalyzes in vivo the transfer of the heptaprenyl moiety of heptaprenyl pyrophosphate (HepPP; 35 carbon atoms) to the C3 hydroxyl of sn-glycerol-1-phosphate (G1P), producing heptaprenylglyceryl phosphate (HepGP). This reaction is an ether-bond-formation step in the biosynthesis of archaea-type G1P-based membrane lipids found in Bacillales.</text>
</comment>
<dbReference type="NCBIfam" id="NF003199">
    <property type="entry name" value="PRK04169.1-3"/>
    <property type="match status" value="1"/>
</dbReference>
<protein>
    <recommendedName>
        <fullName evidence="9 10">Heptaprenylglyceryl phosphate synthase</fullName>
        <shortName evidence="10">HepGP synthase</shortName>
        <ecNumber evidence="9 10">2.5.1.n9</ecNumber>
    </recommendedName>
    <alternativeName>
        <fullName evidence="10">Glycerol-1-phosphate heptaprenyltransferase</fullName>
    </alternativeName>
</protein>
<evidence type="ECO:0000256" key="9">
    <source>
        <dbReference type="ARBA" id="ARBA00066888"/>
    </source>
</evidence>
<feature type="binding site" evidence="10">
    <location>
        <begin position="159"/>
        <end position="164"/>
    </location>
    <ligand>
        <name>sn-glycerol 1-phosphate</name>
        <dbReference type="ChEBI" id="CHEBI:57685"/>
    </ligand>
</feature>
<dbReference type="NCBIfam" id="TIGR01768">
    <property type="entry name" value="GGGP-family"/>
    <property type="match status" value="1"/>
</dbReference>
<evidence type="ECO:0000256" key="7">
    <source>
        <dbReference type="ARBA" id="ARBA00023264"/>
    </source>
</evidence>
<evidence type="ECO:0000256" key="1">
    <source>
        <dbReference type="ARBA" id="ARBA00022516"/>
    </source>
</evidence>
<evidence type="ECO:0000256" key="5">
    <source>
        <dbReference type="ARBA" id="ARBA00023098"/>
    </source>
</evidence>
<keyword evidence="2 10" id="KW-0808">Transferase</keyword>
<dbReference type="GO" id="GO:0120536">
    <property type="term" value="F:heptaprenylglyceryl phosphate synthase activity"/>
    <property type="evidence" value="ECO:0007669"/>
    <property type="project" value="UniProtKB-ARBA"/>
</dbReference>
<dbReference type="AlphaFoldDB" id="A0A8J3AVQ3"/>
<evidence type="ECO:0000313" key="12">
    <source>
        <dbReference type="Proteomes" id="UP000626244"/>
    </source>
</evidence>
<dbReference type="GO" id="GO:0000287">
    <property type="term" value="F:magnesium ion binding"/>
    <property type="evidence" value="ECO:0007669"/>
    <property type="project" value="UniProtKB-UniRule"/>
</dbReference>
<keyword evidence="5 10" id="KW-0443">Lipid metabolism</keyword>
<keyword evidence="7 10" id="KW-1208">Phospholipid metabolism</keyword>
<keyword evidence="4 10" id="KW-0460">Magnesium</keyword>
<evidence type="ECO:0000256" key="8">
    <source>
        <dbReference type="ARBA" id="ARBA00048318"/>
    </source>
</evidence>
<keyword evidence="6 10" id="KW-0594">Phospholipid biosynthesis</keyword>
<name>A0A8J3AVQ3_9BACI</name>
<keyword evidence="1 10" id="KW-0444">Lipid biosynthesis</keyword>
<comment type="cofactor">
    <cofactor evidence="10">
        <name>Mg(2+)</name>
        <dbReference type="ChEBI" id="CHEBI:18420"/>
    </cofactor>
</comment>
<evidence type="ECO:0000256" key="10">
    <source>
        <dbReference type="HAMAP-Rule" id="MF_00112"/>
    </source>
</evidence>
<dbReference type="Gene3D" id="3.20.20.390">
    <property type="entry name" value="FMN-linked oxidoreductases"/>
    <property type="match status" value="1"/>
</dbReference>
<accession>A0A8J3AVQ3</accession>
<evidence type="ECO:0000256" key="4">
    <source>
        <dbReference type="ARBA" id="ARBA00022842"/>
    </source>
</evidence>
<dbReference type="Proteomes" id="UP000626244">
    <property type="component" value="Unassembled WGS sequence"/>
</dbReference>
<reference evidence="12" key="1">
    <citation type="journal article" date="2019" name="Int. J. Syst. Evol. Microbiol.">
        <title>The Global Catalogue of Microorganisms (GCM) 10K type strain sequencing project: providing services to taxonomists for standard genome sequencing and annotation.</title>
        <authorList>
            <consortium name="The Broad Institute Genomics Platform"/>
            <consortium name="The Broad Institute Genome Sequencing Center for Infectious Disease"/>
            <person name="Wu L."/>
            <person name="Ma J."/>
        </authorList>
    </citation>
    <scope>NUCLEOTIDE SEQUENCE [LARGE SCALE GENOMIC DNA]</scope>
    <source>
        <strain evidence="12">CGMCC 1.14993</strain>
    </source>
</reference>
<gene>
    <name evidence="10 11" type="primary">pcrB</name>
    <name evidence="11" type="ORF">GCM10007380_39490</name>
</gene>
<dbReference type="SUPFAM" id="SSF51395">
    <property type="entry name" value="FMN-linked oxidoreductases"/>
    <property type="match status" value="1"/>
</dbReference>
<dbReference type="PANTHER" id="PTHR40029">
    <property type="match status" value="1"/>
</dbReference>
<dbReference type="InterPro" id="IPR008205">
    <property type="entry name" value="GGGP_HepGP_synthase"/>
</dbReference>
<evidence type="ECO:0000256" key="3">
    <source>
        <dbReference type="ARBA" id="ARBA00022723"/>
    </source>
</evidence>
<comment type="caution">
    <text evidence="11">The sequence shown here is derived from an EMBL/GenBank/DDBJ whole genome shotgun (WGS) entry which is preliminary data.</text>
</comment>
<dbReference type="RefSeq" id="WP_088001793.1">
    <property type="nucleotide sequence ID" value="NZ_BMHB01000003.1"/>
</dbReference>
<feature type="binding site" evidence="10">
    <location>
        <position position="14"/>
    </location>
    <ligand>
        <name>Mg(2+)</name>
        <dbReference type="ChEBI" id="CHEBI:18420"/>
    </ligand>
</feature>
<feature type="binding site" evidence="10">
    <location>
        <position position="12"/>
    </location>
    <ligand>
        <name>sn-glycerol 1-phosphate</name>
        <dbReference type="ChEBI" id="CHEBI:57685"/>
    </ligand>
</feature>
<dbReference type="InterPro" id="IPR039074">
    <property type="entry name" value="GGGP/HepGP_synthase_I"/>
</dbReference>
<comment type="subunit">
    <text evidence="10">Homodimer.</text>
</comment>
<dbReference type="NCBIfam" id="NF003197">
    <property type="entry name" value="PRK04169.1-1"/>
    <property type="match status" value="1"/>
</dbReference>
<evidence type="ECO:0000256" key="6">
    <source>
        <dbReference type="ARBA" id="ARBA00023209"/>
    </source>
</evidence>
<keyword evidence="12" id="KW-1185">Reference proteome</keyword>
<comment type="similarity">
    <text evidence="10">Belongs to the GGGP/HepGP synthase family. Group I subfamily.</text>
</comment>
<dbReference type="Pfam" id="PF01884">
    <property type="entry name" value="PcrB"/>
    <property type="match status" value="1"/>
</dbReference>
<dbReference type="InterPro" id="IPR038597">
    <property type="entry name" value="GGGP/HepGP_synthase_sf"/>
</dbReference>
<dbReference type="CDD" id="cd02812">
    <property type="entry name" value="PcrB_like"/>
    <property type="match status" value="1"/>
</dbReference>
<dbReference type="PANTHER" id="PTHR40029:SF2">
    <property type="entry name" value="HEPTAPRENYLGLYCERYL PHOSPHATE SYNTHASE"/>
    <property type="match status" value="1"/>
</dbReference>
<dbReference type="EMBL" id="BMHB01000003">
    <property type="protein sequence ID" value="GGI17747.1"/>
    <property type="molecule type" value="Genomic_DNA"/>
</dbReference>
<feature type="binding site" evidence="10">
    <location>
        <begin position="209"/>
        <end position="210"/>
    </location>
    <ligand>
        <name>sn-glycerol 1-phosphate</name>
        <dbReference type="ChEBI" id="CHEBI:57685"/>
    </ligand>
</feature>
<feature type="binding site" evidence="10">
    <location>
        <position position="189"/>
    </location>
    <ligand>
        <name>sn-glycerol 1-phosphate</name>
        <dbReference type="ChEBI" id="CHEBI:57685"/>
    </ligand>
</feature>
<organism evidence="11 12">
    <name type="scientific">Gottfriedia solisilvae</name>
    <dbReference type="NCBI Taxonomy" id="1516104"/>
    <lineage>
        <taxon>Bacteria</taxon>
        <taxon>Bacillati</taxon>
        <taxon>Bacillota</taxon>
        <taxon>Bacilli</taxon>
        <taxon>Bacillales</taxon>
        <taxon>Bacillaceae</taxon>
        <taxon>Gottfriedia</taxon>
    </lineage>
</organism>
<evidence type="ECO:0000313" key="11">
    <source>
        <dbReference type="EMBL" id="GGI17747.1"/>
    </source>
</evidence>
<keyword evidence="3 10" id="KW-0479">Metal-binding</keyword>
<comment type="catalytic activity">
    <reaction evidence="8 10">
        <text>sn-glycerol 1-phosphate + all-trans-heptaprenyl diphosphate = 3-heptaprenyl-sn-glycero-1-phosphate + diphosphate</text>
        <dbReference type="Rhea" id="RHEA:33495"/>
        <dbReference type="ChEBI" id="CHEBI:33019"/>
        <dbReference type="ChEBI" id="CHEBI:57685"/>
        <dbReference type="ChEBI" id="CHEBI:58206"/>
        <dbReference type="ChEBI" id="CHEBI:64781"/>
        <dbReference type="EC" id="2.5.1.n9"/>
    </reaction>
</comment>
<dbReference type="OrthoDB" id="2381757at2"/>